<dbReference type="SMART" id="SM00181">
    <property type="entry name" value="EGF"/>
    <property type="match status" value="2"/>
</dbReference>
<gene>
    <name evidence="7" type="ORF">RIMI_LOCUS4737016</name>
</gene>
<accession>A0ABN9L6L8</accession>
<dbReference type="PROSITE" id="PS01186">
    <property type="entry name" value="EGF_2"/>
    <property type="match status" value="1"/>
</dbReference>
<keyword evidence="8" id="KW-1185">Reference proteome</keyword>
<evidence type="ECO:0000313" key="8">
    <source>
        <dbReference type="Proteomes" id="UP001176940"/>
    </source>
</evidence>
<evidence type="ECO:0000256" key="4">
    <source>
        <dbReference type="ARBA" id="ARBA00023180"/>
    </source>
</evidence>
<sequence>MTVNTANQLLSAAAAATNTHLRSCPSSDSGAPQGTIDFHRRQMCSTQLRPLPEDGAAQQVRSFSVVKGIMGTSVWYVQVEWTTSAQNNGKCQDRINGSGECICKEGFHGTACETCEAGRYGKDCKSECDCVHGKCNDGLNGDGFCQCDKGWTGYTCEIDLKTDLCNGSCSIYAK</sequence>
<dbReference type="PROSITE" id="PS00022">
    <property type="entry name" value="EGF_1"/>
    <property type="match status" value="2"/>
</dbReference>
<proteinExistence type="predicted"/>
<comment type="caution">
    <text evidence="7">The sequence shown here is derived from an EMBL/GenBank/DDBJ whole genome shotgun (WGS) entry which is preliminary data.</text>
</comment>
<dbReference type="InterPro" id="IPR056806">
    <property type="entry name" value="EGF_STAB1-2"/>
</dbReference>
<comment type="caution">
    <text evidence="5">Lacks conserved residue(s) required for the propagation of feature annotation.</text>
</comment>
<feature type="domain" description="EGF-like" evidence="6">
    <location>
        <begin position="120"/>
        <end position="157"/>
    </location>
</feature>
<keyword evidence="2" id="KW-0472">Membrane</keyword>
<dbReference type="EMBL" id="CAUEEQ010007776">
    <property type="protein sequence ID" value="CAJ0931533.1"/>
    <property type="molecule type" value="Genomic_DNA"/>
</dbReference>
<keyword evidence="5" id="KW-0245">EGF-like domain</keyword>
<dbReference type="PROSITE" id="PS01248">
    <property type="entry name" value="EGF_LAM_1"/>
    <property type="match status" value="1"/>
</dbReference>
<evidence type="ECO:0000256" key="3">
    <source>
        <dbReference type="ARBA" id="ARBA00023157"/>
    </source>
</evidence>
<dbReference type="PROSITE" id="PS50026">
    <property type="entry name" value="EGF_3"/>
    <property type="match status" value="2"/>
</dbReference>
<protein>
    <recommendedName>
        <fullName evidence="6">EGF-like domain-containing protein</fullName>
    </recommendedName>
</protein>
<evidence type="ECO:0000256" key="2">
    <source>
        <dbReference type="ARBA" id="ARBA00023136"/>
    </source>
</evidence>
<evidence type="ECO:0000259" key="6">
    <source>
        <dbReference type="PROSITE" id="PS50026"/>
    </source>
</evidence>
<dbReference type="PANTHER" id="PTHR24038:SF8">
    <property type="entry name" value="STABILIN-1"/>
    <property type="match status" value="1"/>
</dbReference>
<dbReference type="InterPro" id="IPR002049">
    <property type="entry name" value="LE_dom"/>
</dbReference>
<feature type="domain" description="EGF-like" evidence="6">
    <location>
        <begin position="75"/>
        <end position="113"/>
    </location>
</feature>
<dbReference type="Gene3D" id="2.170.300.10">
    <property type="entry name" value="Tie2 ligand-binding domain superfamily"/>
    <property type="match status" value="1"/>
</dbReference>
<dbReference type="Pfam" id="PF24887">
    <property type="entry name" value="EGF_STAB1-2"/>
    <property type="match status" value="1"/>
</dbReference>
<evidence type="ECO:0000256" key="1">
    <source>
        <dbReference type="ARBA" id="ARBA00004370"/>
    </source>
</evidence>
<keyword evidence="3 5" id="KW-1015">Disulfide bond</keyword>
<feature type="disulfide bond" evidence="5">
    <location>
        <begin position="103"/>
        <end position="112"/>
    </location>
</feature>
<dbReference type="PANTHER" id="PTHR24038">
    <property type="entry name" value="STABILIN"/>
    <property type="match status" value="1"/>
</dbReference>
<dbReference type="Proteomes" id="UP001176940">
    <property type="component" value="Unassembled WGS sequence"/>
</dbReference>
<evidence type="ECO:0000313" key="7">
    <source>
        <dbReference type="EMBL" id="CAJ0931533.1"/>
    </source>
</evidence>
<feature type="disulfide bond" evidence="5">
    <location>
        <begin position="147"/>
        <end position="156"/>
    </location>
</feature>
<organism evidence="7 8">
    <name type="scientific">Ranitomeya imitator</name>
    <name type="common">mimic poison frog</name>
    <dbReference type="NCBI Taxonomy" id="111125"/>
    <lineage>
        <taxon>Eukaryota</taxon>
        <taxon>Metazoa</taxon>
        <taxon>Chordata</taxon>
        <taxon>Craniata</taxon>
        <taxon>Vertebrata</taxon>
        <taxon>Euteleostomi</taxon>
        <taxon>Amphibia</taxon>
        <taxon>Batrachia</taxon>
        <taxon>Anura</taxon>
        <taxon>Neobatrachia</taxon>
        <taxon>Hyloidea</taxon>
        <taxon>Dendrobatidae</taxon>
        <taxon>Dendrobatinae</taxon>
        <taxon>Ranitomeya</taxon>
    </lineage>
</organism>
<comment type="subcellular location">
    <subcellularLocation>
        <location evidence="1">Membrane</location>
    </subcellularLocation>
</comment>
<evidence type="ECO:0000256" key="5">
    <source>
        <dbReference type="PROSITE-ProRule" id="PRU00076"/>
    </source>
</evidence>
<reference evidence="7" key="1">
    <citation type="submission" date="2023-07" db="EMBL/GenBank/DDBJ databases">
        <authorList>
            <person name="Stuckert A."/>
        </authorList>
    </citation>
    <scope>NUCLEOTIDE SEQUENCE</scope>
</reference>
<name>A0ABN9L6L8_9NEOB</name>
<dbReference type="InterPro" id="IPR000742">
    <property type="entry name" value="EGF"/>
</dbReference>
<keyword evidence="4" id="KW-0325">Glycoprotein</keyword>
<feature type="disulfide bond" evidence="5">
    <location>
        <begin position="128"/>
        <end position="145"/>
    </location>
</feature>